<feature type="binding site" evidence="6">
    <location>
        <position position="81"/>
    </location>
    <ligand>
        <name>substrate</name>
    </ligand>
</feature>
<evidence type="ECO:0000256" key="4">
    <source>
        <dbReference type="ARBA" id="ARBA00022801"/>
    </source>
</evidence>
<keyword evidence="2 6" id="KW-1003">Cell membrane</keyword>
<proteinExistence type="inferred from homology"/>
<reference evidence="8 9" key="1">
    <citation type="submission" date="2018-11" db="EMBL/GenBank/DDBJ databases">
        <title>Genome squencing of methanotrophic bacteria isolated from alkaline groundwater in Korea.</title>
        <authorList>
            <person name="Nguyen L.N."/>
        </authorList>
    </citation>
    <scope>NUCLEOTIDE SEQUENCE [LARGE SCALE GENOMIC DNA]</scope>
    <source>
        <strain evidence="8 9">GW6</strain>
    </source>
</reference>
<gene>
    <name evidence="6 8" type="primary">cysQ</name>
    <name evidence="8" type="ORF">EHO51_01790</name>
</gene>
<evidence type="ECO:0000256" key="1">
    <source>
        <dbReference type="ARBA" id="ARBA00005289"/>
    </source>
</evidence>
<dbReference type="InterPro" id="IPR006240">
    <property type="entry name" value="CysQ"/>
</dbReference>
<dbReference type="PANTHER" id="PTHR43028">
    <property type="entry name" value="3'(2'),5'-BISPHOSPHATE NUCLEOTIDASE 1"/>
    <property type="match status" value="1"/>
</dbReference>
<dbReference type="KEGG" id="mros:EHO51_01790"/>
<feature type="binding site" evidence="7">
    <location>
        <position position="102"/>
    </location>
    <ligand>
        <name>Mg(2+)</name>
        <dbReference type="ChEBI" id="CHEBI:18420"/>
        <label>1</label>
        <note>catalytic</note>
    </ligand>
</feature>
<keyword evidence="5 6" id="KW-0472">Membrane</keyword>
<dbReference type="RefSeq" id="WP_124737448.1">
    <property type="nucleotide sequence ID" value="NZ_CP034086.1"/>
</dbReference>
<protein>
    <recommendedName>
        <fullName evidence="6">3'(2'),5'-bisphosphate nucleotidase CysQ</fullName>
        <ecNumber evidence="6">3.1.3.7</ecNumber>
    </recommendedName>
    <alternativeName>
        <fullName evidence="6">3'(2'),5-bisphosphonucleoside 3'(2')-phosphohydrolase</fullName>
    </alternativeName>
    <alternativeName>
        <fullName evidence="6">3'-phosphoadenosine 5'-phosphate phosphatase</fullName>
        <shortName evidence="6">PAP phosphatase</shortName>
    </alternativeName>
</protein>
<comment type="catalytic activity">
    <reaction evidence="6">
        <text>adenosine 3',5'-bisphosphate + H2O = AMP + phosphate</text>
        <dbReference type="Rhea" id="RHEA:10040"/>
        <dbReference type="ChEBI" id="CHEBI:15377"/>
        <dbReference type="ChEBI" id="CHEBI:43474"/>
        <dbReference type="ChEBI" id="CHEBI:58343"/>
        <dbReference type="ChEBI" id="CHEBI:456215"/>
        <dbReference type="EC" id="3.1.3.7"/>
    </reaction>
</comment>
<feature type="binding site" evidence="6">
    <location>
        <position position="81"/>
    </location>
    <ligand>
        <name>Mg(2+)</name>
        <dbReference type="ChEBI" id="CHEBI:18420"/>
        <label>1</label>
    </ligand>
</feature>
<accession>A0A3G8M3I2</accession>
<dbReference type="PROSITE" id="PS00630">
    <property type="entry name" value="IMP_2"/>
    <property type="match status" value="1"/>
</dbReference>
<dbReference type="PANTHER" id="PTHR43028:SF5">
    <property type="entry name" value="3'(2'),5'-BISPHOSPHATE NUCLEOTIDASE 1"/>
    <property type="match status" value="1"/>
</dbReference>
<dbReference type="HAMAP" id="MF_02095">
    <property type="entry name" value="CysQ"/>
    <property type="match status" value="1"/>
</dbReference>
<dbReference type="Gene3D" id="3.40.190.80">
    <property type="match status" value="1"/>
</dbReference>
<keyword evidence="3 6" id="KW-0997">Cell inner membrane</keyword>
<dbReference type="GO" id="GO:0005886">
    <property type="term" value="C:plasma membrane"/>
    <property type="evidence" value="ECO:0007669"/>
    <property type="project" value="UniProtKB-SubCell"/>
</dbReference>
<evidence type="ECO:0000256" key="6">
    <source>
        <dbReference type="HAMAP-Rule" id="MF_02095"/>
    </source>
</evidence>
<dbReference type="InterPro" id="IPR020550">
    <property type="entry name" value="Inositol_monophosphatase_CS"/>
</dbReference>
<keyword evidence="4 6" id="KW-0378">Hydrolase</keyword>
<dbReference type="InterPro" id="IPR000760">
    <property type="entry name" value="Inositol_monophosphatase-like"/>
</dbReference>
<dbReference type="PRINTS" id="PR00377">
    <property type="entry name" value="IMPHPHTASES"/>
</dbReference>
<dbReference type="Gene3D" id="3.30.540.10">
    <property type="entry name" value="Fructose-1,6-Bisphosphatase, subunit A, domain 1"/>
    <property type="match status" value="1"/>
</dbReference>
<feature type="binding site" evidence="6">
    <location>
        <position position="103"/>
    </location>
    <ligand>
        <name>Mg(2+)</name>
        <dbReference type="ChEBI" id="CHEBI:18420"/>
        <label>2</label>
    </ligand>
</feature>
<comment type="similarity">
    <text evidence="1 6">Belongs to the inositol monophosphatase superfamily. CysQ family.</text>
</comment>
<dbReference type="InterPro" id="IPR050725">
    <property type="entry name" value="CysQ/Inositol_MonoPase"/>
</dbReference>
<comment type="function">
    <text evidence="6">Converts adenosine-3',5'-bisphosphate (PAP) to AMP.</text>
</comment>
<dbReference type="GO" id="GO:0008441">
    <property type="term" value="F:3'(2'),5'-bisphosphate nucleotidase activity"/>
    <property type="evidence" value="ECO:0007669"/>
    <property type="project" value="UniProtKB-UniRule"/>
</dbReference>
<evidence type="ECO:0000256" key="2">
    <source>
        <dbReference type="ARBA" id="ARBA00022475"/>
    </source>
</evidence>
<feature type="binding site" evidence="6">
    <location>
        <position position="100"/>
    </location>
    <ligand>
        <name>Mg(2+)</name>
        <dbReference type="ChEBI" id="CHEBI:18420"/>
        <label>2</label>
    </ligand>
</feature>
<keyword evidence="6 7" id="KW-0479">Metal-binding</keyword>
<dbReference type="EC" id="3.1.3.7" evidence="6"/>
<dbReference type="GO" id="GO:0046854">
    <property type="term" value="P:phosphatidylinositol phosphate biosynthetic process"/>
    <property type="evidence" value="ECO:0007669"/>
    <property type="project" value="InterPro"/>
</dbReference>
<evidence type="ECO:0000313" key="9">
    <source>
        <dbReference type="Proteomes" id="UP000273982"/>
    </source>
</evidence>
<dbReference type="Proteomes" id="UP000273982">
    <property type="component" value="Chromosome"/>
</dbReference>
<dbReference type="EMBL" id="CP034086">
    <property type="protein sequence ID" value="AZG75570.1"/>
    <property type="molecule type" value="Genomic_DNA"/>
</dbReference>
<evidence type="ECO:0000256" key="3">
    <source>
        <dbReference type="ARBA" id="ARBA00022519"/>
    </source>
</evidence>
<sequence>MAAERFVQSASASGDIEDLARLFANMAIAAGALAMETLANARIESRLKGDTSPVTEADERIEAYLLRELEAALPGVPFLAEESAARGKTLGAGDAFLLIDPIDGTREFLARSSDFTINVALAEKNAPRVGAVYAPAQGRVWFAGAQGYEAQAAPGGSLPPMQDWRPLRARPRPPEGLVALISKSHLDEATKAFLSRQRIARSAPVGSSIKFCLLANGEADVYPRFGPTMEWDTAAGDAVLRAAGGVTLDPDGAPLRYGKKADDYRNGPFIAWADAAALEAAATLP</sequence>
<dbReference type="SUPFAM" id="SSF56655">
    <property type="entry name" value="Carbohydrate phosphatase"/>
    <property type="match status" value="1"/>
</dbReference>
<feature type="binding site" evidence="7">
    <location>
        <position position="103"/>
    </location>
    <ligand>
        <name>Mg(2+)</name>
        <dbReference type="ChEBI" id="CHEBI:18420"/>
        <label>1</label>
        <note>catalytic</note>
    </ligand>
</feature>
<feature type="binding site" evidence="7">
    <location>
        <position position="81"/>
    </location>
    <ligand>
        <name>Mg(2+)</name>
        <dbReference type="ChEBI" id="CHEBI:18420"/>
        <label>1</label>
        <note>catalytic</note>
    </ligand>
</feature>
<feature type="binding site" evidence="7">
    <location>
        <position position="232"/>
    </location>
    <ligand>
        <name>Mg(2+)</name>
        <dbReference type="ChEBI" id="CHEBI:18420"/>
        <label>1</label>
        <note>catalytic</note>
    </ligand>
</feature>
<feature type="binding site" evidence="6">
    <location>
        <begin position="102"/>
        <end position="105"/>
    </location>
    <ligand>
        <name>substrate</name>
    </ligand>
</feature>
<feature type="binding site" evidence="7">
    <location>
        <position position="100"/>
    </location>
    <ligand>
        <name>Mg(2+)</name>
        <dbReference type="ChEBI" id="CHEBI:18420"/>
        <label>1</label>
        <note>catalytic</note>
    </ligand>
</feature>
<evidence type="ECO:0000256" key="7">
    <source>
        <dbReference type="PIRSR" id="PIRSR600760-2"/>
    </source>
</evidence>
<feature type="binding site" evidence="6">
    <location>
        <position position="232"/>
    </location>
    <ligand>
        <name>Mg(2+)</name>
        <dbReference type="ChEBI" id="CHEBI:18420"/>
        <label>2</label>
    </ligand>
</feature>
<dbReference type="AlphaFoldDB" id="A0A3G8M3I2"/>
<dbReference type="GO" id="GO:0000287">
    <property type="term" value="F:magnesium ion binding"/>
    <property type="evidence" value="ECO:0007669"/>
    <property type="project" value="UniProtKB-UniRule"/>
</dbReference>
<comment type="cofactor">
    <cofactor evidence="6 7">
        <name>Mg(2+)</name>
        <dbReference type="ChEBI" id="CHEBI:18420"/>
    </cofactor>
</comment>
<organism evidence="8 9">
    <name type="scientific">Methylocystis rosea</name>
    <dbReference type="NCBI Taxonomy" id="173366"/>
    <lineage>
        <taxon>Bacteria</taxon>
        <taxon>Pseudomonadati</taxon>
        <taxon>Pseudomonadota</taxon>
        <taxon>Alphaproteobacteria</taxon>
        <taxon>Hyphomicrobiales</taxon>
        <taxon>Methylocystaceae</taxon>
        <taxon>Methylocystis</taxon>
    </lineage>
</organism>
<feature type="binding site" evidence="6">
    <location>
        <position position="102"/>
    </location>
    <ligand>
        <name>Mg(2+)</name>
        <dbReference type="ChEBI" id="CHEBI:18420"/>
        <label>1</label>
    </ligand>
</feature>
<evidence type="ECO:0000313" key="8">
    <source>
        <dbReference type="EMBL" id="AZG75570.1"/>
    </source>
</evidence>
<feature type="binding site" evidence="6">
    <location>
        <position position="232"/>
    </location>
    <ligand>
        <name>substrate</name>
    </ligand>
</feature>
<evidence type="ECO:0000256" key="5">
    <source>
        <dbReference type="ARBA" id="ARBA00023136"/>
    </source>
</evidence>
<dbReference type="GO" id="GO:0000103">
    <property type="term" value="P:sulfate assimilation"/>
    <property type="evidence" value="ECO:0007669"/>
    <property type="project" value="TreeGrafter"/>
</dbReference>
<dbReference type="CDD" id="cd01638">
    <property type="entry name" value="CysQ"/>
    <property type="match status" value="1"/>
</dbReference>
<name>A0A3G8M3I2_9HYPH</name>
<comment type="subcellular location">
    <subcellularLocation>
        <location evidence="6">Cell inner membrane</location>
        <topology evidence="6">Peripheral membrane protein</topology>
        <orientation evidence="6">Cytoplasmic side</orientation>
    </subcellularLocation>
</comment>
<dbReference type="Pfam" id="PF00459">
    <property type="entry name" value="Inositol_P"/>
    <property type="match status" value="1"/>
</dbReference>
<dbReference type="NCBIfam" id="TIGR01331">
    <property type="entry name" value="bisphos_cysQ"/>
    <property type="match status" value="1"/>
</dbReference>
<dbReference type="GO" id="GO:0050427">
    <property type="term" value="P:3'-phosphoadenosine 5'-phosphosulfate metabolic process"/>
    <property type="evidence" value="ECO:0007669"/>
    <property type="project" value="TreeGrafter"/>
</dbReference>
<feature type="binding site" evidence="6">
    <location>
        <position position="100"/>
    </location>
    <ligand>
        <name>Mg(2+)</name>
        <dbReference type="ChEBI" id="CHEBI:18420"/>
        <label>1</label>
    </ligand>
</feature>
<keyword evidence="6 7" id="KW-0460">Magnesium</keyword>